<dbReference type="InterPro" id="IPR032675">
    <property type="entry name" value="LRR_dom_sf"/>
</dbReference>
<accession>A0A438FLM0</accession>
<dbReference type="InterPro" id="IPR000070">
    <property type="entry name" value="Pectinesterase_cat"/>
</dbReference>
<dbReference type="PROSITE" id="PS00800">
    <property type="entry name" value="PECTINESTERASE_1"/>
    <property type="match status" value="1"/>
</dbReference>
<dbReference type="Pfam" id="PF01095">
    <property type="entry name" value="Pectinesterase"/>
    <property type="match status" value="2"/>
</dbReference>
<comment type="similarity">
    <text evidence="2">In the N-terminal section; belongs to the PMEI family.</text>
</comment>
<dbReference type="Gene3D" id="3.80.10.10">
    <property type="entry name" value="Ribonuclease Inhibitor"/>
    <property type="match status" value="3"/>
</dbReference>
<dbReference type="InterPro" id="IPR006501">
    <property type="entry name" value="Pectinesterase_inhib_dom"/>
</dbReference>
<protein>
    <submittedName>
        <fullName evidence="7">Putative pectinesterase/pectinesterase inhibitor 22</fullName>
    </submittedName>
</protein>
<organism evidence="7 8">
    <name type="scientific">Vitis vinifera</name>
    <name type="common">Grape</name>
    <dbReference type="NCBI Taxonomy" id="29760"/>
    <lineage>
        <taxon>Eukaryota</taxon>
        <taxon>Viridiplantae</taxon>
        <taxon>Streptophyta</taxon>
        <taxon>Embryophyta</taxon>
        <taxon>Tracheophyta</taxon>
        <taxon>Spermatophyta</taxon>
        <taxon>Magnoliopsida</taxon>
        <taxon>eudicotyledons</taxon>
        <taxon>Gunneridae</taxon>
        <taxon>Pentapetalae</taxon>
        <taxon>rosids</taxon>
        <taxon>Vitales</taxon>
        <taxon>Vitaceae</taxon>
        <taxon>Viteae</taxon>
        <taxon>Vitis</taxon>
    </lineage>
</organism>
<dbReference type="SMART" id="SM00367">
    <property type="entry name" value="LRR_CC"/>
    <property type="match status" value="16"/>
</dbReference>
<dbReference type="UniPathway" id="UPA00545">
    <property type="reaction ID" value="UER00823"/>
</dbReference>
<feature type="domain" description="Pectinesterase inhibitor" evidence="6">
    <location>
        <begin position="759"/>
        <end position="889"/>
    </location>
</feature>
<dbReference type="Proteomes" id="UP000288805">
    <property type="component" value="Unassembled WGS sequence"/>
</dbReference>
<dbReference type="GO" id="GO:0042545">
    <property type="term" value="P:cell wall modification"/>
    <property type="evidence" value="ECO:0007669"/>
    <property type="project" value="InterPro"/>
</dbReference>
<evidence type="ECO:0000256" key="3">
    <source>
        <dbReference type="ARBA" id="ARBA00007786"/>
    </source>
</evidence>
<evidence type="ECO:0000256" key="4">
    <source>
        <dbReference type="ARBA" id="ARBA00022801"/>
    </source>
</evidence>
<dbReference type="GO" id="GO:0004857">
    <property type="term" value="F:enzyme inhibitor activity"/>
    <property type="evidence" value="ECO:0007669"/>
    <property type="project" value="InterPro"/>
</dbReference>
<dbReference type="GO" id="GO:0045490">
    <property type="term" value="P:pectin catabolic process"/>
    <property type="evidence" value="ECO:0007669"/>
    <property type="project" value="UniProtKB-UniPathway"/>
</dbReference>
<dbReference type="Gene3D" id="2.160.20.10">
    <property type="entry name" value="Single-stranded right-handed beta-helix, Pectin lyase-like"/>
    <property type="match status" value="1"/>
</dbReference>
<dbReference type="Pfam" id="PF13516">
    <property type="entry name" value="LRR_6"/>
    <property type="match status" value="2"/>
</dbReference>
<dbReference type="InterPro" id="IPR057207">
    <property type="entry name" value="FBXL15_LRR"/>
</dbReference>
<evidence type="ECO:0000256" key="2">
    <source>
        <dbReference type="ARBA" id="ARBA00006027"/>
    </source>
</evidence>
<evidence type="ECO:0000259" key="6">
    <source>
        <dbReference type="SMART" id="SM00856"/>
    </source>
</evidence>
<dbReference type="SMART" id="SM00856">
    <property type="entry name" value="PMEI"/>
    <property type="match status" value="1"/>
</dbReference>
<dbReference type="SUPFAM" id="SSF52047">
    <property type="entry name" value="RNI-like"/>
    <property type="match status" value="2"/>
</dbReference>
<dbReference type="PANTHER" id="PTHR31707">
    <property type="entry name" value="PECTINESTERASE"/>
    <property type="match status" value="1"/>
</dbReference>
<reference evidence="7 8" key="1">
    <citation type="journal article" date="2018" name="PLoS Genet.">
        <title>Population sequencing reveals clonal diversity and ancestral inbreeding in the grapevine cultivar Chardonnay.</title>
        <authorList>
            <person name="Roach M.J."/>
            <person name="Johnson D.L."/>
            <person name="Bohlmann J."/>
            <person name="van Vuuren H.J."/>
            <person name="Jones S.J."/>
            <person name="Pretorius I.S."/>
            <person name="Schmidt S.A."/>
            <person name="Borneman A.R."/>
        </authorList>
    </citation>
    <scope>NUCLEOTIDE SEQUENCE [LARGE SCALE GENOMIC DNA]</scope>
    <source>
        <strain evidence="8">cv. Chardonnay</strain>
        <tissue evidence="7">Leaf</tissue>
    </source>
</reference>
<sequence length="1239" mass="137681">MASPSILCILSDDILARIRSKLSSELDRKTWRLVCRDFLRVDSACRTSLRVLRTEFLPGLLQKCRNMESLDLSVCPRINDAMVAILLGRGSVCWTRGLRRLVLSRATGLKSAGLELLTRSCPSLEAVDMSYCCGFGDREASALSCAVGLRELKLDKCLGVTDVGLATIAVGCNKLQRLSLKWCMELTDLGIDLLVKKCSDFEVSRYFLSSAWFYLFYVKIDVYANFQVTSESLRSIASLQKLEGLAMSGCSLVGDLGLHFLGNGCPSLLVIDVSRCDGVSSSGLISLIRGHSDLQQLNAGYSFPELSKMFFRQLKDMKDLNSIKVDGARVSDFSFQIISANCKCLVEIGLSKCMGVTDLGIMQLVSGCLNLKIVNLTCCCFITDAAISAVADSCRNLLCLKLESCNLITEKSLDQLGSCCLLLEELDLTDCSGVNDRGLEYLSRCSELTCLKLGLCANISDKGLFYIASNCKKLRELDLYRCNSIGNDELAALSSGCKKLEKLNLSYCSEVTDTGMEYISQLKELSDLELRGLVKITSTGLTAVAAGCMRLAELDLKHCQKIKDSGFWALAYYSRNLRQVWLTIIKLEYEILSNKIKDEKAGHQSCSSAVVSFGNEPEVLSSSLYGVQVVSWYSDDKPEQLYCIKYGLCMVMGNLTRLQDAKLVHLSNVTVDGFELALRASCIRLKRVPENQSLVWSTIRESFQSLEKKQSRKEYETKLPRKHNLSFAVALSHGTSFNAQNQTLEPLPHASSSKDQNQTLQALIIQACAKVENYSSCVSSIHNELESMGPRSPSSILTAALKTTLNEARIAVQMVTSLRAGLVLLEMKSIRAGSTNAQSEGNLKAWLSAALSNQDTCLEGFEGTDRRIESFIRGSLKQVTQLISNVLAMYVQLHSLPFKPPRNSTEKSPSQDFPKWMTDGDKDLLLAHPNQMGVDTIVSLDGSGHYRSIAQAIYEAPSYSNRRYIIYVKKGVYKENIDMKKKKTKIMIVGDGIGATVVTGNRNFMQGWTTFRTATVAVSGKGFIARDITFRNTAGPKNFQGVALRVDSDQSAFYRCSMEGYQDTLYAHSLRQFYRECDIHGTIDFIFWEWCSSPPELQDLHPKTIAPTEGHNHRTRPEKPRPEHWILHPRQLCLCHSTNLLGEAMEAVFKDCFLNTYMSSLVQPRGWLEWNGNFALGTLYYGEYRNYGPGALLSGRVQWPGYHKIQDTSVANFFTVGRFIDGLSWLPSTGVRFSAGLKN</sequence>
<comment type="caution">
    <text evidence="7">The sequence shown here is derived from an EMBL/GenBank/DDBJ whole genome shotgun (WGS) entry which is preliminary data.</text>
</comment>
<comment type="similarity">
    <text evidence="3">In the C-terminal section; belongs to the pectinesterase family.</text>
</comment>
<keyword evidence="4" id="KW-0378">Hydrolase</keyword>
<dbReference type="InterPro" id="IPR001611">
    <property type="entry name" value="Leu-rich_rpt"/>
</dbReference>
<dbReference type="InterPro" id="IPR035513">
    <property type="entry name" value="Invertase/methylesterase_inhib"/>
</dbReference>
<dbReference type="InterPro" id="IPR018040">
    <property type="entry name" value="Pectinesterase_Tyr_AS"/>
</dbReference>
<dbReference type="Pfam" id="PF25372">
    <property type="entry name" value="DUF7885"/>
    <property type="match status" value="1"/>
</dbReference>
<dbReference type="EMBL" id="QGNW01000862">
    <property type="protein sequence ID" value="RVW60390.1"/>
    <property type="molecule type" value="Genomic_DNA"/>
</dbReference>
<dbReference type="AlphaFoldDB" id="A0A438FLM0"/>
<dbReference type="InterPro" id="IPR006553">
    <property type="entry name" value="Leu-rich_rpt_Cys-con_subtyp"/>
</dbReference>
<keyword evidence="5" id="KW-0063">Aspartyl esterase</keyword>
<dbReference type="CDD" id="cd22159">
    <property type="entry name" value="F-box_AtTIR1-like"/>
    <property type="match status" value="1"/>
</dbReference>
<dbReference type="CDD" id="cd15798">
    <property type="entry name" value="PMEI-like_3"/>
    <property type="match status" value="1"/>
</dbReference>
<comment type="pathway">
    <text evidence="1">Glycan metabolism; pectin degradation; 2-dehydro-3-deoxy-D-gluconate from pectin: step 1/5.</text>
</comment>
<dbReference type="SUPFAM" id="SSF51126">
    <property type="entry name" value="Pectin lyase-like"/>
    <property type="match status" value="1"/>
</dbReference>
<dbReference type="SUPFAM" id="SSF101148">
    <property type="entry name" value="Plant invertase/pectin methylesterase inhibitor"/>
    <property type="match status" value="1"/>
</dbReference>
<name>A0A438FLM0_VITVI</name>
<gene>
    <name evidence="7" type="primary">PME22_0</name>
    <name evidence="7" type="ORF">CK203_089886</name>
</gene>
<dbReference type="FunFam" id="3.80.10.10:FF:000518">
    <property type="entry name" value="F-box family protein"/>
    <property type="match status" value="1"/>
</dbReference>
<proteinExistence type="inferred from homology"/>
<dbReference type="InterPro" id="IPR012334">
    <property type="entry name" value="Pectin_lyas_fold"/>
</dbReference>
<dbReference type="FunFam" id="2.160.20.10:FF:000092">
    <property type="entry name" value="Putative pectinesterase 57"/>
    <property type="match status" value="1"/>
</dbReference>
<evidence type="ECO:0000256" key="1">
    <source>
        <dbReference type="ARBA" id="ARBA00005184"/>
    </source>
</evidence>
<dbReference type="GO" id="GO:0030599">
    <property type="term" value="F:pectinesterase activity"/>
    <property type="evidence" value="ECO:0007669"/>
    <property type="project" value="InterPro"/>
</dbReference>
<evidence type="ECO:0000313" key="8">
    <source>
        <dbReference type="Proteomes" id="UP000288805"/>
    </source>
</evidence>
<dbReference type="Pfam" id="PF04043">
    <property type="entry name" value="PMEI"/>
    <property type="match status" value="1"/>
</dbReference>
<evidence type="ECO:0000313" key="7">
    <source>
        <dbReference type="EMBL" id="RVW60390.1"/>
    </source>
</evidence>
<dbReference type="InterPro" id="IPR011050">
    <property type="entry name" value="Pectin_lyase_fold/virulence"/>
</dbReference>
<dbReference type="Gene3D" id="1.20.140.40">
    <property type="entry name" value="Invertase/pectin methylesterase inhibitor family protein"/>
    <property type="match status" value="1"/>
</dbReference>
<evidence type="ECO:0000256" key="5">
    <source>
        <dbReference type="ARBA" id="ARBA00023085"/>
    </source>
</evidence>